<comment type="caution">
    <text evidence="2">The sequence shown here is derived from an EMBL/GenBank/DDBJ whole genome shotgun (WGS) entry which is preliminary data.</text>
</comment>
<keyword evidence="3" id="KW-1185">Reference proteome</keyword>
<dbReference type="InterPro" id="IPR036047">
    <property type="entry name" value="F-box-like_dom_sf"/>
</dbReference>
<dbReference type="InterPro" id="IPR050796">
    <property type="entry name" value="SCF_F-box_component"/>
</dbReference>
<evidence type="ECO:0000313" key="3">
    <source>
        <dbReference type="Proteomes" id="UP001172457"/>
    </source>
</evidence>
<dbReference type="SMART" id="SM00256">
    <property type="entry name" value="FBOX"/>
    <property type="match status" value="1"/>
</dbReference>
<dbReference type="InterPro" id="IPR013187">
    <property type="entry name" value="F-box-assoc_dom_typ3"/>
</dbReference>
<dbReference type="Proteomes" id="UP001172457">
    <property type="component" value="Chromosome 3"/>
</dbReference>
<reference evidence="2" key="1">
    <citation type="submission" date="2023-03" db="EMBL/GenBank/DDBJ databases">
        <title>Chromosome-scale reference genome and RAD-based genetic map of yellow starthistle (Centaurea solstitialis) reveal putative structural variation and QTLs associated with invader traits.</title>
        <authorList>
            <person name="Reatini B."/>
            <person name="Cang F.A."/>
            <person name="Jiang Q."/>
            <person name="Mckibben M.T.W."/>
            <person name="Barker M.S."/>
            <person name="Rieseberg L.H."/>
            <person name="Dlugosch K.M."/>
        </authorList>
    </citation>
    <scope>NUCLEOTIDE SEQUENCE</scope>
    <source>
        <strain evidence="2">CAN-66</strain>
        <tissue evidence="2">Leaf</tissue>
    </source>
</reference>
<sequence length="576" mass="65178">MHDPRLPHLNALKRILRYLKGTLSHGLHIKPSAVDHLVAYSDADWAGVLILVGPPQGDNLVSWSSKRQHVVSRSNAEAEYRGIANVVAEAAWLRNLLLELSCPLSRATVVFCDNVSAMYLASNPVQHQRTKHVEIDLHFVRERVAIGHVRVFHVPFAYQYADIFTKGLPSSLFLDFRDSLNIRVPPDQTTGLILTCSKQIASNGSPFLNMISMNFTMSDYVCDELIVEILQKLPPKSVIRFTSVSKSWFSRIVCHDFVHKHALQAAKKPQKVFIRHLTYFNKRVQSFYTLHSEDQLPLSSKHGYIGITPLEFPGYNFHIVGSCNGILCLFDHKIHQITLWNPSIRRTLTLPDHHSSLRNCSSNGCQAAIGFGFDQVTDDYKIVKITYATYRRDLVPESSIYTINTGVWRAIAFPDTPLNNVSHACFVNGGLYWLVTERSNIGHCYVMSFDLSTEVFDTIPLLEPSWEYTQLTVIKGCLAVITNEGRNSWIWLRKAYKNVTCWSRDLKLNIDPYEGKISKVLQLTTNDDLVLITQCEGYILYNPVKGERLKLASVKGLSIILDVVSIIRSFGSKNVS</sequence>
<dbReference type="InterPro" id="IPR017451">
    <property type="entry name" value="F-box-assoc_interact_dom"/>
</dbReference>
<name>A0AA38TBN6_9ASTR</name>
<gene>
    <name evidence="2" type="ORF">OSB04_012582</name>
</gene>
<organism evidence="2 3">
    <name type="scientific">Centaurea solstitialis</name>
    <name type="common">yellow star-thistle</name>
    <dbReference type="NCBI Taxonomy" id="347529"/>
    <lineage>
        <taxon>Eukaryota</taxon>
        <taxon>Viridiplantae</taxon>
        <taxon>Streptophyta</taxon>
        <taxon>Embryophyta</taxon>
        <taxon>Tracheophyta</taxon>
        <taxon>Spermatophyta</taxon>
        <taxon>Magnoliopsida</taxon>
        <taxon>eudicotyledons</taxon>
        <taxon>Gunneridae</taxon>
        <taxon>Pentapetalae</taxon>
        <taxon>asterids</taxon>
        <taxon>campanulids</taxon>
        <taxon>Asterales</taxon>
        <taxon>Asteraceae</taxon>
        <taxon>Carduoideae</taxon>
        <taxon>Cardueae</taxon>
        <taxon>Centaureinae</taxon>
        <taxon>Centaurea</taxon>
    </lineage>
</organism>
<dbReference type="AlphaFoldDB" id="A0AA38TBN6"/>
<dbReference type="InterPro" id="IPR001810">
    <property type="entry name" value="F-box_dom"/>
</dbReference>
<dbReference type="NCBIfam" id="TIGR01640">
    <property type="entry name" value="F_box_assoc_1"/>
    <property type="match status" value="1"/>
</dbReference>
<dbReference type="SUPFAM" id="SSF81383">
    <property type="entry name" value="F-box domain"/>
    <property type="match status" value="1"/>
</dbReference>
<accession>A0AA38TBN6</accession>
<dbReference type="EMBL" id="JARYMX010000003">
    <property type="protein sequence ID" value="KAJ9557968.1"/>
    <property type="molecule type" value="Genomic_DNA"/>
</dbReference>
<dbReference type="SUPFAM" id="SSF56672">
    <property type="entry name" value="DNA/RNA polymerases"/>
    <property type="match status" value="1"/>
</dbReference>
<evidence type="ECO:0000259" key="1">
    <source>
        <dbReference type="SMART" id="SM00256"/>
    </source>
</evidence>
<feature type="domain" description="F-box" evidence="1">
    <location>
        <begin position="221"/>
        <end position="261"/>
    </location>
</feature>
<dbReference type="Pfam" id="PF08268">
    <property type="entry name" value="FBA_3"/>
    <property type="match status" value="1"/>
</dbReference>
<dbReference type="CDD" id="cd09272">
    <property type="entry name" value="RNase_HI_RT_Ty1"/>
    <property type="match status" value="1"/>
</dbReference>
<dbReference type="PANTHER" id="PTHR31672:SF6">
    <property type="entry name" value="F-BOX DOMAIN-CONTAINING PROTEIN"/>
    <property type="match status" value="1"/>
</dbReference>
<protein>
    <recommendedName>
        <fullName evidence="1">F-box domain-containing protein</fullName>
    </recommendedName>
</protein>
<dbReference type="InterPro" id="IPR043502">
    <property type="entry name" value="DNA/RNA_pol_sf"/>
</dbReference>
<dbReference type="Pfam" id="PF00646">
    <property type="entry name" value="F-box"/>
    <property type="match status" value="1"/>
</dbReference>
<evidence type="ECO:0000313" key="2">
    <source>
        <dbReference type="EMBL" id="KAJ9557968.1"/>
    </source>
</evidence>
<dbReference type="PANTHER" id="PTHR31672">
    <property type="entry name" value="BNACNNG10540D PROTEIN"/>
    <property type="match status" value="1"/>
</dbReference>
<proteinExistence type="predicted"/>